<keyword evidence="7" id="KW-1185">Reference proteome</keyword>
<evidence type="ECO:0000256" key="2">
    <source>
        <dbReference type="ARBA" id="ARBA00022963"/>
    </source>
</evidence>
<feature type="domain" description="PNPLA" evidence="5">
    <location>
        <begin position="28"/>
        <end position="223"/>
    </location>
</feature>
<evidence type="ECO:0000256" key="3">
    <source>
        <dbReference type="ARBA" id="ARBA00023098"/>
    </source>
</evidence>
<evidence type="ECO:0000256" key="4">
    <source>
        <dbReference type="PROSITE-ProRule" id="PRU01161"/>
    </source>
</evidence>
<name>A0ABT3RT04_9BACT</name>
<protein>
    <submittedName>
        <fullName evidence="6">Patatin-like phospholipase family protein</fullName>
    </submittedName>
</protein>
<dbReference type="InterPro" id="IPR050301">
    <property type="entry name" value="NTE"/>
</dbReference>
<dbReference type="PROSITE" id="PS51635">
    <property type="entry name" value="PNPLA"/>
    <property type="match status" value="1"/>
</dbReference>
<keyword evidence="2 4" id="KW-0442">Lipid degradation</keyword>
<feature type="short sequence motif" description="DGA/G" evidence="4">
    <location>
        <begin position="210"/>
        <end position="212"/>
    </location>
</feature>
<keyword evidence="3 4" id="KW-0443">Lipid metabolism</keyword>
<feature type="active site" description="Nucleophile" evidence="4">
    <location>
        <position position="61"/>
    </location>
</feature>
<dbReference type="Proteomes" id="UP001209885">
    <property type="component" value="Unassembled WGS sequence"/>
</dbReference>
<reference evidence="6 7" key="1">
    <citation type="submission" date="2022-11" db="EMBL/GenBank/DDBJ databases">
        <title>The characterization of three novel Bacteroidetes species and genomic analysis of their roles in tidal elemental geochemical cycles.</title>
        <authorList>
            <person name="Ma K."/>
        </authorList>
    </citation>
    <scope>NUCLEOTIDE SEQUENCE [LARGE SCALE GENOMIC DNA]</scope>
    <source>
        <strain evidence="6 7">M17</strain>
    </source>
</reference>
<dbReference type="PANTHER" id="PTHR14226:SF29">
    <property type="entry name" value="NEUROPATHY TARGET ESTERASE SWS"/>
    <property type="match status" value="1"/>
</dbReference>
<dbReference type="PANTHER" id="PTHR14226">
    <property type="entry name" value="NEUROPATHY TARGET ESTERASE/SWISS CHEESE D.MELANOGASTER"/>
    <property type="match status" value="1"/>
</dbReference>
<dbReference type="CDD" id="cd07205">
    <property type="entry name" value="Pat_PNPLA6_PNPLA7_NTE1_like"/>
    <property type="match status" value="1"/>
</dbReference>
<proteinExistence type="predicted"/>
<dbReference type="RefSeq" id="WP_266057455.1">
    <property type="nucleotide sequence ID" value="NZ_JAPFQN010000006.1"/>
</dbReference>
<evidence type="ECO:0000313" key="6">
    <source>
        <dbReference type="EMBL" id="MCX2744923.1"/>
    </source>
</evidence>
<evidence type="ECO:0000256" key="1">
    <source>
        <dbReference type="ARBA" id="ARBA00022801"/>
    </source>
</evidence>
<dbReference type="Pfam" id="PF01734">
    <property type="entry name" value="Patatin"/>
    <property type="match status" value="1"/>
</dbReference>
<keyword evidence="1 4" id="KW-0378">Hydrolase</keyword>
<dbReference type="InterPro" id="IPR016035">
    <property type="entry name" value="Acyl_Trfase/lysoPLipase"/>
</dbReference>
<evidence type="ECO:0000259" key="5">
    <source>
        <dbReference type="PROSITE" id="PS51635"/>
    </source>
</evidence>
<feature type="active site" description="Proton acceptor" evidence="4">
    <location>
        <position position="210"/>
    </location>
</feature>
<feature type="short sequence motif" description="GXGXXG" evidence="4">
    <location>
        <begin position="32"/>
        <end position="37"/>
    </location>
</feature>
<evidence type="ECO:0000313" key="7">
    <source>
        <dbReference type="Proteomes" id="UP001209885"/>
    </source>
</evidence>
<comment type="caution">
    <text evidence="6">The sequence shown here is derived from an EMBL/GenBank/DDBJ whole genome shotgun (WGS) entry which is preliminary data.</text>
</comment>
<feature type="short sequence motif" description="GXSXG" evidence="4">
    <location>
        <begin position="59"/>
        <end position="63"/>
    </location>
</feature>
<dbReference type="SUPFAM" id="SSF52151">
    <property type="entry name" value="FabD/lysophospholipase-like"/>
    <property type="match status" value="1"/>
</dbReference>
<dbReference type="EMBL" id="JAPFQN010000006">
    <property type="protein sequence ID" value="MCX2744923.1"/>
    <property type="molecule type" value="Genomic_DNA"/>
</dbReference>
<sequence>MGIKRIFCSIAVFFLLANFNTYSQKVGIVLSGGGAKGIAHAGVISALEEENIPIDYVVGTSMGGIIGSMYASGFTAEDIKEQVLSQRFQDWVDGKIPPEYYYYLNHKDDPLSFIHLDLTFDSLYNAYFKTVIATDRSLNFAITEQLAQPAHTAGYNFDSLFVPYRCITSEIFTAKQKIMSQGSLAAAVRATMSVPFFFPPVKIDNQYLFDGGIYNNFPLDVMREEFNPAYIIGVNVSDTRKEEYPYDQDDEQMNDAILDLFMDMYIQTPADSDLLYIAPNLLNYNAASFSQASAIYDSGYVAAKRAIPKIKEVIRRRSDPEALAKRRKNFITEYDPLIFDKIDINGYTKSQESFIRKIFVKKRDTFSINDVKRGYYYLASEKYFRNIFPDIYKSKKDDYYTFAISGDNSNLLDIGVGGTIASKNINQFVLDFNYYYLNKLFYNHGIKFHVGQFYRSFDYKSEITIPGKHIFTISPYLSVDKWNYLSPVELIFDESGSEIIPLTNNNLSTGLKFITPVKTNNLLEFDVGYFKSKFNYSNQNFLSTIDTLDYLKLEGLKLKLKFEKSTLNHPQYGFSGTYLGLSTSFYRGILNYSSGNTAEQKLPQYRSVKNWFGINLQYEKYFGNGKLIPGIKLESNFSSHFYYLTDRSTYLLSRSSNPLPDSRIYYIEELRSPFFATAGGILNYKIKNDLFLRAESHLFFPFATLDKVKKTWKYKTDTEDLVLSAGLSAVYHTRFGPLSVLGTWYNIDRLNFGAMVHFGFILFNKSPIEP</sequence>
<accession>A0ABT3RT04</accession>
<dbReference type="InterPro" id="IPR002641">
    <property type="entry name" value="PNPLA_dom"/>
</dbReference>
<gene>
    <name evidence="6" type="ORF">OO013_13655</name>
</gene>
<dbReference type="Gene3D" id="3.40.1090.10">
    <property type="entry name" value="Cytosolic phospholipase A2 catalytic domain"/>
    <property type="match status" value="1"/>
</dbReference>
<organism evidence="6 7">
    <name type="scientific">Mangrovivirga halotolerans</name>
    <dbReference type="NCBI Taxonomy" id="2993936"/>
    <lineage>
        <taxon>Bacteria</taxon>
        <taxon>Pseudomonadati</taxon>
        <taxon>Bacteroidota</taxon>
        <taxon>Cytophagia</taxon>
        <taxon>Cytophagales</taxon>
        <taxon>Mangrovivirgaceae</taxon>
        <taxon>Mangrovivirga</taxon>
    </lineage>
</organism>